<dbReference type="EMBL" id="BKCJ010009090">
    <property type="protein sequence ID" value="GEU85346.1"/>
    <property type="molecule type" value="Genomic_DNA"/>
</dbReference>
<comment type="caution">
    <text evidence="1">The sequence shown here is derived from an EMBL/GenBank/DDBJ whole genome shotgun (WGS) entry which is preliminary data.</text>
</comment>
<gene>
    <name evidence="1" type="ORF">Tci_057324</name>
</gene>
<proteinExistence type="predicted"/>
<protein>
    <submittedName>
        <fullName evidence="1">Uncharacterized protein</fullName>
    </submittedName>
</protein>
<evidence type="ECO:0000313" key="1">
    <source>
        <dbReference type="EMBL" id="GEU85346.1"/>
    </source>
</evidence>
<dbReference type="AlphaFoldDB" id="A0A6L2NGK8"/>
<reference evidence="1" key="1">
    <citation type="journal article" date="2019" name="Sci. Rep.">
        <title>Draft genome of Tanacetum cinerariifolium, the natural source of mosquito coil.</title>
        <authorList>
            <person name="Yamashiro T."/>
            <person name="Shiraishi A."/>
            <person name="Satake H."/>
            <person name="Nakayama K."/>
        </authorList>
    </citation>
    <scope>NUCLEOTIDE SEQUENCE</scope>
</reference>
<sequence>MGEPLSPDRVFDFLEDEMEPHPAYDFFVPAPLPGYAGNPNNNNGWLAVDDYLLGELKAMVDEQMVVHAIEEVAEPVAEAEEEQVITLVVNMGEGQMDVPMIDMEEDLAVLFGEDDDFENDFEGVDEEQAWEVNEEWLMAFVTPPLVPAEQPPSVYVVGGPSAADLSTRLGNLEYGHRQLVQRVNHVSDAEVAAGVTVRELGPRVQALHIDVQQRDTQIQELQTIVTEMGSKESTLMRCILRLERRTAALEKRPLEPQ</sequence>
<organism evidence="1">
    <name type="scientific">Tanacetum cinerariifolium</name>
    <name type="common">Dalmatian daisy</name>
    <name type="synonym">Chrysanthemum cinerariifolium</name>
    <dbReference type="NCBI Taxonomy" id="118510"/>
    <lineage>
        <taxon>Eukaryota</taxon>
        <taxon>Viridiplantae</taxon>
        <taxon>Streptophyta</taxon>
        <taxon>Embryophyta</taxon>
        <taxon>Tracheophyta</taxon>
        <taxon>Spermatophyta</taxon>
        <taxon>Magnoliopsida</taxon>
        <taxon>eudicotyledons</taxon>
        <taxon>Gunneridae</taxon>
        <taxon>Pentapetalae</taxon>
        <taxon>asterids</taxon>
        <taxon>campanulids</taxon>
        <taxon>Asterales</taxon>
        <taxon>Asteraceae</taxon>
        <taxon>Asteroideae</taxon>
        <taxon>Anthemideae</taxon>
        <taxon>Anthemidinae</taxon>
        <taxon>Tanacetum</taxon>
    </lineage>
</organism>
<name>A0A6L2NGK8_TANCI</name>
<accession>A0A6L2NGK8</accession>